<dbReference type="Proteomes" id="UP000190367">
    <property type="component" value="Unassembled WGS sequence"/>
</dbReference>
<dbReference type="GO" id="GO:0005524">
    <property type="term" value="F:ATP binding"/>
    <property type="evidence" value="ECO:0007669"/>
    <property type="project" value="UniProtKB-KW"/>
</dbReference>
<dbReference type="Pfam" id="PF00158">
    <property type="entry name" value="Sigma54_activat"/>
    <property type="match status" value="1"/>
</dbReference>
<dbReference type="FunFam" id="3.40.50.300:FF:000006">
    <property type="entry name" value="DNA-binding transcriptional regulator NtrC"/>
    <property type="match status" value="1"/>
</dbReference>
<feature type="domain" description="Sigma-54 factor interaction" evidence="5">
    <location>
        <begin position="24"/>
        <end position="247"/>
    </location>
</feature>
<dbReference type="InterPro" id="IPR003593">
    <property type="entry name" value="AAA+_ATPase"/>
</dbReference>
<reference evidence="7" key="1">
    <citation type="submission" date="2017-02" db="EMBL/GenBank/DDBJ databases">
        <authorList>
            <person name="Varghese N."/>
            <person name="Submissions S."/>
        </authorList>
    </citation>
    <scope>NUCLEOTIDE SEQUENCE [LARGE SCALE GENOMIC DNA]</scope>
    <source>
        <strain evidence="7">DSM 22224</strain>
    </source>
</reference>
<accession>A0A1T4P269</accession>
<dbReference type="PROSITE" id="PS50045">
    <property type="entry name" value="SIGMA54_INTERACT_4"/>
    <property type="match status" value="1"/>
</dbReference>
<dbReference type="EMBL" id="FUWZ01000001">
    <property type="protein sequence ID" value="SJZ85531.1"/>
    <property type="molecule type" value="Genomic_DNA"/>
</dbReference>
<dbReference type="InterPro" id="IPR002197">
    <property type="entry name" value="HTH_Fis"/>
</dbReference>
<evidence type="ECO:0000313" key="7">
    <source>
        <dbReference type="Proteomes" id="UP000190367"/>
    </source>
</evidence>
<evidence type="ECO:0000259" key="5">
    <source>
        <dbReference type="PROSITE" id="PS50045"/>
    </source>
</evidence>
<protein>
    <submittedName>
        <fullName evidence="6">DNA-binding transcriptional response regulator, NtrC family, contains REC, AAA-type ATPase, and a Fis-type DNA-binding domains</fullName>
    </submittedName>
</protein>
<keyword evidence="4" id="KW-0804">Transcription</keyword>
<dbReference type="Gene3D" id="3.40.50.300">
    <property type="entry name" value="P-loop containing nucleotide triphosphate hydrolases"/>
    <property type="match status" value="1"/>
</dbReference>
<dbReference type="GO" id="GO:0043565">
    <property type="term" value="F:sequence-specific DNA binding"/>
    <property type="evidence" value="ECO:0007669"/>
    <property type="project" value="InterPro"/>
</dbReference>
<dbReference type="Pfam" id="PF02954">
    <property type="entry name" value="HTH_8"/>
    <property type="match status" value="1"/>
</dbReference>
<dbReference type="InterPro" id="IPR058031">
    <property type="entry name" value="AAA_lid_NorR"/>
</dbReference>
<evidence type="ECO:0000256" key="3">
    <source>
        <dbReference type="ARBA" id="ARBA00023015"/>
    </source>
</evidence>
<dbReference type="InterPro" id="IPR027417">
    <property type="entry name" value="P-loop_NTPase"/>
</dbReference>
<keyword evidence="7" id="KW-1185">Reference proteome</keyword>
<dbReference type="PANTHER" id="PTHR32071">
    <property type="entry name" value="TRANSCRIPTIONAL REGULATORY PROTEIN"/>
    <property type="match status" value="1"/>
</dbReference>
<keyword evidence="1" id="KW-0547">Nucleotide-binding</keyword>
<dbReference type="RefSeq" id="WP_078668427.1">
    <property type="nucleotide sequence ID" value="NZ_FUWZ01000001.1"/>
</dbReference>
<keyword evidence="2" id="KW-0067">ATP-binding</keyword>
<evidence type="ECO:0000313" key="6">
    <source>
        <dbReference type="EMBL" id="SJZ85531.1"/>
    </source>
</evidence>
<dbReference type="Pfam" id="PF25601">
    <property type="entry name" value="AAA_lid_14"/>
    <property type="match status" value="1"/>
</dbReference>
<dbReference type="STRING" id="634771.SAMN04488128_1011867"/>
<gene>
    <name evidence="6" type="ORF">SAMN04488128_1011867</name>
</gene>
<sequence length="329" mass="36928">MKSEHTRKDAAYLSTSYGPLIGGPALQAVIQQVRQVANTDATVLLTGETGTGKEVIAQAIHEWSARRARPMVKVNCAALPPQLIESELFGHEKGAFTGALQRRAGKFELAHQSTIFLDEIGELPLEQQPKLLRVLQEKEIERIGGTTVKTDVRVIAATNRILEAECQSGRFRHDLYYRLNVFPIHLPPLRERKEDIPLLAKYFVENASQHFRKPVATISQRSMEAMLRYQWPGNIRELQHLVERAVIISNAPVIYVELPPPEKARDTDSSPPITSLAEAERQLIIRVLKHCNGRIRGENGAAAILQIKPTTLEARMKKLGITRQHTNNN</sequence>
<keyword evidence="3" id="KW-0805">Transcription regulation</keyword>
<dbReference type="InterPro" id="IPR025662">
    <property type="entry name" value="Sigma_54_int_dom_ATP-bd_1"/>
</dbReference>
<dbReference type="CDD" id="cd00009">
    <property type="entry name" value="AAA"/>
    <property type="match status" value="1"/>
</dbReference>
<dbReference type="Gene3D" id="1.10.10.60">
    <property type="entry name" value="Homeodomain-like"/>
    <property type="match status" value="1"/>
</dbReference>
<dbReference type="PANTHER" id="PTHR32071:SF57">
    <property type="entry name" value="C4-DICARBOXYLATE TRANSPORT TRANSCRIPTIONAL REGULATORY PROTEIN DCTD"/>
    <property type="match status" value="1"/>
</dbReference>
<keyword evidence="6" id="KW-0238">DNA-binding</keyword>
<dbReference type="InterPro" id="IPR009057">
    <property type="entry name" value="Homeodomain-like_sf"/>
</dbReference>
<dbReference type="PROSITE" id="PS00675">
    <property type="entry name" value="SIGMA54_INTERACT_1"/>
    <property type="match status" value="1"/>
</dbReference>
<proteinExistence type="predicted"/>
<dbReference type="SUPFAM" id="SSF52540">
    <property type="entry name" value="P-loop containing nucleoside triphosphate hydrolases"/>
    <property type="match status" value="1"/>
</dbReference>
<evidence type="ECO:0000256" key="1">
    <source>
        <dbReference type="ARBA" id="ARBA00022741"/>
    </source>
</evidence>
<dbReference type="InterPro" id="IPR025944">
    <property type="entry name" value="Sigma_54_int_dom_CS"/>
</dbReference>
<dbReference type="GO" id="GO:0006355">
    <property type="term" value="P:regulation of DNA-templated transcription"/>
    <property type="evidence" value="ECO:0007669"/>
    <property type="project" value="InterPro"/>
</dbReference>
<dbReference type="OrthoDB" id="9782110at2"/>
<evidence type="ECO:0000256" key="2">
    <source>
        <dbReference type="ARBA" id="ARBA00022840"/>
    </source>
</evidence>
<dbReference type="SMART" id="SM00382">
    <property type="entry name" value="AAA"/>
    <property type="match status" value="1"/>
</dbReference>
<organism evidence="6 7">
    <name type="scientific">Chitinophaga eiseniae</name>
    <dbReference type="NCBI Taxonomy" id="634771"/>
    <lineage>
        <taxon>Bacteria</taxon>
        <taxon>Pseudomonadati</taxon>
        <taxon>Bacteroidota</taxon>
        <taxon>Chitinophagia</taxon>
        <taxon>Chitinophagales</taxon>
        <taxon>Chitinophagaceae</taxon>
        <taxon>Chitinophaga</taxon>
    </lineage>
</organism>
<dbReference type="AlphaFoldDB" id="A0A1T4P269"/>
<dbReference type="InterPro" id="IPR002078">
    <property type="entry name" value="Sigma_54_int"/>
</dbReference>
<dbReference type="SUPFAM" id="SSF46689">
    <property type="entry name" value="Homeodomain-like"/>
    <property type="match status" value="1"/>
</dbReference>
<dbReference type="Gene3D" id="1.10.8.60">
    <property type="match status" value="1"/>
</dbReference>
<evidence type="ECO:0000256" key="4">
    <source>
        <dbReference type="ARBA" id="ARBA00023163"/>
    </source>
</evidence>
<dbReference type="PROSITE" id="PS00688">
    <property type="entry name" value="SIGMA54_INTERACT_3"/>
    <property type="match status" value="1"/>
</dbReference>
<name>A0A1T4P269_9BACT</name>